<keyword evidence="5 10" id="KW-0645">Protease</keyword>
<organism evidence="13 14">
    <name type="scientific">Diplocarpon coronariae</name>
    <dbReference type="NCBI Taxonomy" id="2795749"/>
    <lineage>
        <taxon>Eukaryota</taxon>
        <taxon>Fungi</taxon>
        <taxon>Dikarya</taxon>
        <taxon>Ascomycota</taxon>
        <taxon>Pezizomycotina</taxon>
        <taxon>Leotiomycetes</taxon>
        <taxon>Helotiales</taxon>
        <taxon>Drepanopezizaceae</taxon>
        <taxon>Diplocarpon</taxon>
    </lineage>
</organism>
<keyword evidence="9 10" id="KW-0862">Zinc</keyword>
<dbReference type="Pfam" id="PF02225">
    <property type="entry name" value="PA"/>
    <property type="match status" value="1"/>
</dbReference>
<keyword evidence="7 10" id="KW-0732">Signal</keyword>
<gene>
    <name evidence="13" type="ORF">B2J93_2397</name>
</gene>
<comment type="caution">
    <text evidence="13">The sequence shown here is derived from an EMBL/GenBank/DDBJ whole genome shotgun (WGS) entry which is preliminary data.</text>
</comment>
<keyword evidence="8 10" id="KW-0378">Hydrolase</keyword>
<evidence type="ECO:0000256" key="2">
    <source>
        <dbReference type="ARBA" id="ARBA00005634"/>
    </source>
</evidence>
<dbReference type="CDD" id="cd03876">
    <property type="entry name" value="M28_SGAP_like"/>
    <property type="match status" value="1"/>
</dbReference>
<comment type="similarity">
    <text evidence="2">Belongs to the peptidase M28 family. M28B subfamily.</text>
</comment>
<dbReference type="GO" id="GO:0046872">
    <property type="term" value="F:metal ion binding"/>
    <property type="evidence" value="ECO:0007669"/>
    <property type="project" value="UniProtKB-KW"/>
</dbReference>
<dbReference type="GO" id="GO:0008235">
    <property type="term" value="F:metalloexopeptidase activity"/>
    <property type="evidence" value="ECO:0007669"/>
    <property type="project" value="InterPro"/>
</dbReference>
<evidence type="ECO:0000259" key="11">
    <source>
        <dbReference type="Pfam" id="PF02225"/>
    </source>
</evidence>
<feature type="domain" description="Peptidase M28" evidence="12">
    <location>
        <begin position="234"/>
        <end position="449"/>
    </location>
</feature>
<dbReference type="Gene3D" id="3.50.30.30">
    <property type="match status" value="1"/>
</dbReference>
<evidence type="ECO:0000313" key="13">
    <source>
        <dbReference type="EMBL" id="OWP01684.1"/>
    </source>
</evidence>
<dbReference type="Proteomes" id="UP000242519">
    <property type="component" value="Unassembled WGS sequence"/>
</dbReference>
<dbReference type="InterPro" id="IPR041756">
    <property type="entry name" value="M28_SGAP-like"/>
</dbReference>
<dbReference type="InParanoid" id="A0A218Z1X0"/>
<feature type="signal peptide" evidence="10">
    <location>
        <begin position="1"/>
        <end position="19"/>
    </location>
</feature>
<proteinExistence type="inferred from homology"/>
<accession>A0A218Z1X0</accession>
<dbReference type="GO" id="GO:0006508">
    <property type="term" value="P:proteolysis"/>
    <property type="evidence" value="ECO:0007669"/>
    <property type="project" value="UniProtKB-KW"/>
</dbReference>
<dbReference type="AlphaFoldDB" id="A0A218Z1X0"/>
<evidence type="ECO:0000256" key="4">
    <source>
        <dbReference type="ARBA" id="ARBA00022438"/>
    </source>
</evidence>
<sequence>MKFQLLGASLAALHTLVSSEESLEPRALPLVQSDQLRNSLLSSELLAKARTLEGLAYATPKRNRQVLTPGHKATYEWLYQSIKELSDYYTVEYQEFTAESPTATLTIDNVDVEAIPLSYSPSGKPNGTVVVVPKLGCDAADFAGLDLTGNIALVSRGSCNFSAKNLFASSAGASGIILYNNASKAFRGNLDAANADFIPAVMIGQTDGLALVESSKVSAKRAALDVLPHGSTYNVIAQTKGGDQQNVLLLGAHSDASEDGPGINDNGSGLIALLEIAQQLTRYSTTNAIRFGWWSAEEVGLVGSTKYVESLSPEELAKISVYLNVEMLASPNYVYSIYDGDGLAFNTSGPPGSAAVEKMFEDYFTEVAGLNHVPTALNSRFDYVPFAAAGVPIGGVFAGADGLKTEAEVELFGGQAGVAYDVNLHTVGDDVANCNLTAWEQNSKAIAHAVATYGVSFESLGVGKREERVLKRNAWKKQLQRDEDHPSRH</sequence>
<dbReference type="InterPro" id="IPR046450">
    <property type="entry name" value="PA_dom_sf"/>
</dbReference>
<evidence type="ECO:0000256" key="6">
    <source>
        <dbReference type="ARBA" id="ARBA00022723"/>
    </source>
</evidence>
<evidence type="ECO:0000256" key="9">
    <source>
        <dbReference type="ARBA" id="ARBA00022833"/>
    </source>
</evidence>
<keyword evidence="14" id="KW-1185">Reference proteome</keyword>
<dbReference type="EMBL" id="MZNU01000261">
    <property type="protein sequence ID" value="OWP01684.1"/>
    <property type="molecule type" value="Genomic_DNA"/>
</dbReference>
<comment type="cofactor">
    <cofactor evidence="1">
        <name>Zn(2+)</name>
        <dbReference type="ChEBI" id="CHEBI:29105"/>
    </cofactor>
</comment>
<dbReference type="InterPro" id="IPR045175">
    <property type="entry name" value="M28_fam"/>
</dbReference>
<evidence type="ECO:0000256" key="3">
    <source>
        <dbReference type="ARBA" id="ARBA00005957"/>
    </source>
</evidence>
<feature type="domain" description="PA" evidence="11">
    <location>
        <begin position="127"/>
        <end position="211"/>
    </location>
</feature>
<evidence type="ECO:0000256" key="7">
    <source>
        <dbReference type="ARBA" id="ARBA00022729"/>
    </source>
</evidence>
<dbReference type="Gene3D" id="3.40.630.10">
    <property type="entry name" value="Zn peptidases"/>
    <property type="match status" value="1"/>
</dbReference>
<dbReference type="OrthoDB" id="10013407at2759"/>
<dbReference type="PANTHER" id="PTHR12147:SF26">
    <property type="entry name" value="PEPTIDASE M28 DOMAIN-CONTAINING PROTEIN"/>
    <property type="match status" value="1"/>
</dbReference>
<dbReference type="STRING" id="503106.A0A218Z1X0"/>
<keyword evidence="6 10" id="KW-0479">Metal-binding</keyword>
<dbReference type="PANTHER" id="PTHR12147">
    <property type="entry name" value="METALLOPEPTIDASE M28 FAMILY MEMBER"/>
    <property type="match status" value="1"/>
</dbReference>
<evidence type="ECO:0000313" key="14">
    <source>
        <dbReference type="Proteomes" id="UP000242519"/>
    </source>
</evidence>
<evidence type="ECO:0000259" key="12">
    <source>
        <dbReference type="Pfam" id="PF04389"/>
    </source>
</evidence>
<dbReference type="SUPFAM" id="SSF53187">
    <property type="entry name" value="Zn-dependent exopeptidases"/>
    <property type="match status" value="1"/>
</dbReference>
<protein>
    <recommendedName>
        <fullName evidence="10">Peptide hydrolase</fullName>
        <ecNumber evidence="10">3.4.-.-</ecNumber>
    </recommendedName>
</protein>
<name>A0A218Z1X0_9HELO</name>
<keyword evidence="4" id="KW-0031">Aminopeptidase</keyword>
<comment type="similarity">
    <text evidence="3">Belongs to the peptidase M28 family. M28A subfamily.</text>
</comment>
<feature type="chain" id="PRO_5011810068" description="Peptide hydrolase" evidence="10">
    <location>
        <begin position="20"/>
        <end position="489"/>
    </location>
</feature>
<dbReference type="SUPFAM" id="SSF52025">
    <property type="entry name" value="PA domain"/>
    <property type="match status" value="1"/>
</dbReference>
<dbReference type="Pfam" id="PF04389">
    <property type="entry name" value="Peptidase_M28"/>
    <property type="match status" value="1"/>
</dbReference>
<evidence type="ECO:0000256" key="8">
    <source>
        <dbReference type="ARBA" id="ARBA00022801"/>
    </source>
</evidence>
<evidence type="ECO:0000256" key="10">
    <source>
        <dbReference type="RuleBase" id="RU361240"/>
    </source>
</evidence>
<dbReference type="InterPro" id="IPR007484">
    <property type="entry name" value="Peptidase_M28"/>
</dbReference>
<dbReference type="GO" id="GO:0004177">
    <property type="term" value="F:aminopeptidase activity"/>
    <property type="evidence" value="ECO:0007669"/>
    <property type="project" value="UniProtKB-KW"/>
</dbReference>
<evidence type="ECO:0000256" key="1">
    <source>
        <dbReference type="ARBA" id="ARBA00001947"/>
    </source>
</evidence>
<dbReference type="InterPro" id="IPR003137">
    <property type="entry name" value="PA_domain"/>
</dbReference>
<evidence type="ECO:0000256" key="5">
    <source>
        <dbReference type="ARBA" id="ARBA00022670"/>
    </source>
</evidence>
<reference evidence="13 14" key="1">
    <citation type="submission" date="2017-04" db="EMBL/GenBank/DDBJ databases">
        <title>Draft genome sequence of Marssonina coronaria NL1: causal agent of apple blotch.</title>
        <authorList>
            <person name="Cheng Q."/>
        </authorList>
    </citation>
    <scope>NUCLEOTIDE SEQUENCE [LARGE SCALE GENOMIC DNA]</scope>
    <source>
        <strain evidence="13 14">NL1</strain>
    </source>
</reference>
<dbReference type="EC" id="3.4.-.-" evidence="10"/>